<evidence type="ECO:0000313" key="4">
    <source>
        <dbReference type="EMBL" id="KAJ0208574.1"/>
    </source>
</evidence>
<keyword evidence="2" id="KW-0694">RNA-binding</keyword>
<dbReference type="CDD" id="cd22459">
    <property type="entry name" value="KH-I_PEPPER_rpt1_like"/>
    <property type="match status" value="1"/>
</dbReference>
<dbReference type="EMBL" id="NBSK02000004">
    <property type="protein sequence ID" value="KAJ0208574.1"/>
    <property type="molecule type" value="Genomic_DNA"/>
</dbReference>
<dbReference type="PROSITE" id="PS50084">
    <property type="entry name" value="KH_TYPE_1"/>
    <property type="match status" value="1"/>
</dbReference>
<dbReference type="AlphaFoldDB" id="A0A9R1VNI6"/>
<comment type="caution">
    <text evidence="4">The sequence shown here is derived from an EMBL/GenBank/DDBJ whole genome shotgun (WGS) entry which is preliminary data.</text>
</comment>
<evidence type="ECO:0000256" key="1">
    <source>
        <dbReference type="ARBA" id="ARBA00022737"/>
    </source>
</evidence>
<evidence type="ECO:0000256" key="2">
    <source>
        <dbReference type="PROSITE-ProRule" id="PRU00117"/>
    </source>
</evidence>
<dbReference type="Gene3D" id="3.30.310.210">
    <property type="match status" value="1"/>
</dbReference>
<dbReference type="GO" id="GO:0003723">
    <property type="term" value="F:RNA binding"/>
    <property type="evidence" value="ECO:0007669"/>
    <property type="project" value="UniProtKB-UniRule"/>
</dbReference>
<keyword evidence="1" id="KW-0677">Repeat</keyword>
<dbReference type="PANTHER" id="PTHR10288">
    <property type="entry name" value="KH DOMAIN CONTAINING RNA BINDING PROTEIN"/>
    <property type="match status" value="1"/>
</dbReference>
<evidence type="ECO:0000259" key="3">
    <source>
        <dbReference type="SMART" id="SM00322"/>
    </source>
</evidence>
<dbReference type="SMART" id="SM00322">
    <property type="entry name" value="KH"/>
    <property type="match status" value="1"/>
</dbReference>
<name>A0A9R1VNI6_LACSA</name>
<organism evidence="4 5">
    <name type="scientific">Lactuca sativa</name>
    <name type="common">Garden lettuce</name>
    <dbReference type="NCBI Taxonomy" id="4236"/>
    <lineage>
        <taxon>Eukaryota</taxon>
        <taxon>Viridiplantae</taxon>
        <taxon>Streptophyta</taxon>
        <taxon>Embryophyta</taxon>
        <taxon>Tracheophyta</taxon>
        <taxon>Spermatophyta</taxon>
        <taxon>Magnoliopsida</taxon>
        <taxon>eudicotyledons</taxon>
        <taxon>Gunneridae</taxon>
        <taxon>Pentapetalae</taxon>
        <taxon>asterids</taxon>
        <taxon>campanulids</taxon>
        <taxon>Asterales</taxon>
        <taxon>Asteraceae</taxon>
        <taxon>Cichorioideae</taxon>
        <taxon>Cichorieae</taxon>
        <taxon>Lactucinae</taxon>
        <taxon>Lactuca</taxon>
    </lineage>
</organism>
<evidence type="ECO:0000313" key="5">
    <source>
        <dbReference type="Proteomes" id="UP000235145"/>
    </source>
</evidence>
<dbReference type="InterPro" id="IPR004087">
    <property type="entry name" value="KH_dom"/>
</dbReference>
<reference evidence="4 5" key="1">
    <citation type="journal article" date="2017" name="Nat. Commun.">
        <title>Genome assembly with in vitro proximity ligation data and whole-genome triplication in lettuce.</title>
        <authorList>
            <person name="Reyes-Chin-Wo S."/>
            <person name="Wang Z."/>
            <person name="Yang X."/>
            <person name="Kozik A."/>
            <person name="Arikit S."/>
            <person name="Song C."/>
            <person name="Xia L."/>
            <person name="Froenicke L."/>
            <person name="Lavelle D.O."/>
            <person name="Truco M.J."/>
            <person name="Xia R."/>
            <person name="Zhu S."/>
            <person name="Xu C."/>
            <person name="Xu H."/>
            <person name="Xu X."/>
            <person name="Cox K."/>
            <person name="Korf I."/>
            <person name="Meyers B.C."/>
            <person name="Michelmore R.W."/>
        </authorList>
    </citation>
    <scope>NUCLEOTIDE SEQUENCE [LARGE SCALE GENOMIC DNA]</scope>
    <source>
        <strain evidence="5">cv. Salinas</strain>
        <tissue evidence="4">Seedlings</tissue>
    </source>
</reference>
<dbReference type="InterPro" id="IPR004088">
    <property type="entry name" value="KH_dom_type_1"/>
</dbReference>
<dbReference type="SUPFAM" id="SSF54791">
    <property type="entry name" value="Eukaryotic type KH-domain (KH-domain type I)"/>
    <property type="match status" value="1"/>
</dbReference>
<protein>
    <recommendedName>
        <fullName evidence="3">K Homology domain-containing protein</fullName>
    </recommendedName>
</protein>
<sequence>MLKGLLTFRWQQQERQLIQELLMSVPKVGSIIGRKGDIIKKMCEATKARIRVLDAPVGTPDHIVLISGKEETKAPLSPAMDVVIRVFKRVNGFPENEGESIASVPFCSIRLLVPSMQAIMFVADVTPPPLKSHARIMRFLQASGIDPASLPISNGTSIERNKKFSKCVQECVVGICIFVFGVMYHKKMFYHESNYIFLTINLTFFSM</sequence>
<dbReference type="InterPro" id="IPR036612">
    <property type="entry name" value="KH_dom_type_1_sf"/>
</dbReference>
<dbReference type="Pfam" id="PF00013">
    <property type="entry name" value="KH_1"/>
    <property type="match status" value="1"/>
</dbReference>
<proteinExistence type="predicted"/>
<dbReference type="Proteomes" id="UP000235145">
    <property type="component" value="Unassembled WGS sequence"/>
</dbReference>
<gene>
    <name evidence="4" type="ORF">LSAT_V11C400162860</name>
</gene>
<accession>A0A9R1VNI6</accession>
<keyword evidence="5" id="KW-1185">Reference proteome</keyword>
<feature type="domain" description="K Homology" evidence="3">
    <location>
        <begin position="15"/>
        <end position="88"/>
    </location>
</feature>